<name>A0A9P1KCT5_9CYAN</name>
<protein>
    <submittedName>
        <fullName evidence="1">Transposase</fullName>
        <ecNumber evidence="1">2.7.7.-</ecNumber>
    </submittedName>
</protein>
<dbReference type="Proteomes" id="UP000032946">
    <property type="component" value="Chromosome"/>
</dbReference>
<accession>A0A9P1KCT5</accession>
<sequence>MRDTASVILTGNSAIVALSGNNRKNVA</sequence>
<reference evidence="1 2" key="1">
    <citation type="submission" date="2014-02" db="EMBL/GenBank/DDBJ databases">
        <authorList>
            <person name="Genoscope - CEA"/>
        </authorList>
    </citation>
    <scope>NUCLEOTIDE SEQUENCE [LARGE SCALE GENOMIC DNA]</scope>
    <source>
        <strain evidence="1 2">PCC 8005</strain>
    </source>
</reference>
<keyword evidence="1" id="KW-0548">Nucleotidyltransferase</keyword>
<organism evidence="1 2">
    <name type="scientific">Limnospira indica PCC 8005</name>
    <dbReference type="NCBI Taxonomy" id="376219"/>
    <lineage>
        <taxon>Bacteria</taxon>
        <taxon>Bacillati</taxon>
        <taxon>Cyanobacteriota</taxon>
        <taxon>Cyanophyceae</taxon>
        <taxon>Oscillatoriophycideae</taxon>
        <taxon>Oscillatoriales</taxon>
        <taxon>Sirenicapillariaceae</taxon>
        <taxon>Limnospira</taxon>
    </lineage>
</organism>
<dbReference type="EC" id="2.7.7.-" evidence="1"/>
<dbReference type="AlphaFoldDB" id="A0A9P1KCT5"/>
<proteinExistence type="predicted"/>
<dbReference type="GO" id="GO:0016779">
    <property type="term" value="F:nucleotidyltransferase activity"/>
    <property type="evidence" value="ECO:0007669"/>
    <property type="project" value="UniProtKB-KW"/>
</dbReference>
<evidence type="ECO:0000313" key="1">
    <source>
        <dbReference type="EMBL" id="CDM93651.1"/>
    </source>
</evidence>
<gene>
    <name evidence="1" type="ORF">ARTHRO_11324</name>
</gene>
<keyword evidence="1" id="KW-0808">Transferase</keyword>
<dbReference type="EMBL" id="FO818640">
    <property type="protein sequence ID" value="CDM93651.1"/>
    <property type="molecule type" value="Genomic_DNA"/>
</dbReference>
<evidence type="ECO:0000313" key="2">
    <source>
        <dbReference type="Proteomes" id="UP000032946"/>
    </source>
</evidence>
<keyword evidence="2" id="KW-1185">Reference proteome</keyword>